<evidence type="ECO:0000256" key="1">
    <source>
        <dbReference type="ARBA" id="ARBA00022553"/>
    </source>
</evidence>
<keyword evidence="5" id="KW-1185">Reference proteome</keyword>
<proteinExistence type="predicted"/>
<keyword evidence="1 2" id="KW-0597">Phosphoprotein</keyword>
<dbReference type="PANTHER" id="PTHR45339">
    <property type="entry name" value="HYBRID SIGNAL TRANSDUCTION HISTIDINE KINASE J"/>
    <property type="match status" value="1"/>
</dbReference>
<dbReference type="EMBL" id="PUGF01000030">
    <property type="protein sequence ID" value="PRC91063.1"/>
    <property type="molecule type" value="Genomic_DNA"/>
</dbReference>
<protein>
    <submittedName>
        <fullName evidence="4">Response regulator receiver domain</fullName>
    </submittedName>
</protein>
<dbReference type="PROSITE" id="PS50110">
    <property type="entry name" value="RESPONSE_REGULATORY"/>
    <property type="match status" value="1"/>
</dbReference>
<dbReference type="SUPFAM" id="SSF52172">
    <property type="entry name" value="CheY-like"/>
    <property type="match status" value="1"/>
</dbReference>
<dbReference type="AlphaFoldDB" id="A0A2S9GTM5"/>
<dbReference type="OrthoDB" id="9179585at2"/>
<feature type="modified residue" description="4-aspartylphosphate" evidence="2">
    <location>
        <position position="52"/>
    </location>
</feature>
<dbReference type="RefSeq" id="WP_105533981.1">
    <property type="nucleotide sequence ID" value="NZ_PUGF01000030.1"/>
</dbReference>
<sequence length="137" mass="14749">MAKILIIEDNPANMKLASFLLRNAGHTALCAVDAETGLTLARDSQPELILMDIQLPDMDGLAATALLKQNPGTASIPVIALTAMAMKDDQEKTRIAGCDAYIAKPLRYMELYAAIDALLLKRKPPAASEENLFGQIP</sequence>
<organism evidence="4 5">
    <name type="scientific">Solimicrobium silvestre</name>
    <dbReference type="NCBI Taxonomy" id="2099400"/>
    <lineage>
        <taxon>Bacteria</taxon>
        <taxon>Pseudomonadati</taxon>
        <taxon>Pseudomonadota</taxon>
        <taxon>Betaproteobacteria</taxon>
        <taxon>Burkholderiales</taxon>
        <taxon>Oxalobacteraceae</taxon>
        <taxon>Solimicrobium</taxon>
    </lineage>
</organism>
<evidence type="ECO:0000313" key="4">
    <source>
        <dbReference type="EMBL" id="PRC91063.1"/>
    </source>
</evidence>
<gene>
    <name evidence="4" type="ORF">S2091_4251</name>
</gene>
<dbReference type="InterPro" id="IPR011006">
    <property type="entry name" value="CheY-like_superfamily"/>
</dbReference>
<evidence type="ECO:0000259" key="3">
    <source>
        <dbReference type="PROSITE" id="PS50110"/>
    </source>
</evidence>
<comment type="caution">
    <text evidence="4">The sequence shown here is derived from an EMBL/GenBank/DDBJ whole genome shotgun (WGS) entry which is preliminary data.</text>
</comment>
<dbReference type="InterPro" id="IPR001789">
    <property type="entry name" value="Sig_transdc_resp-reg_receiver"/>
</dbReference>
<reference evidence="4 5" key="1">
    <citation type="submission" date="2018-02" db="EMBL/GenBank/DDBJ databases">
        <title>Solimicrobium silvestre gen. nov., sp. nov., isolated from alpine forest soil.</title>
        <authorList>
            <person name="Margesin R."/>
            <person name="Albuquerque L."/>
            <person name="Zhang D.-C."/>
            <person name="Froufe H.J.C."/>
            <person name="Severino R."/>
            <person name="Roxo I."/>
            <person name="Egas C."/>
            <person name="Da Costa M.S."/>
        </authorList>
    </citation>
    <scope>NUCLEOTIDE SEQUENCE [LARGE SCALE GENOMIC DNA]</scope>
    <source>
        <strain evidence="4 5">S20-91</strain>
    </source>
</reference>
<dbReference type="SMART" id="SM00448">
    <property type="entry name" value="REC"/>
    <property type="match status" value="1"/>
</dbReference>
<accession>A0A2S9GTM5</accession>
<name>A0A2S9GTM5_9BURK</name>
<feature type="domain" description="Response regulatory" evidence="3">
    <location>
        <begin position="3"/>
        <end position="119"/>
    </location>
</feature>
<evidence type="ECO:0000256" key="2">
    <source>
        <dbReference type="PROSITE-ProRule" id="PRU00169"/>
    </source>
</evidence>
<evidence type="ECO:0000313" key="5">
    <source>
        <dbReference type="Proteomes" id="UP000237839"/>
    </source>
</evidence>
<dbReference type="GO" id="GO:0000160">
    <property type="term" value="P:phosphorelay signal transduction system"/>
    <property type="evidence" value="ECO:0007669"/>
    <property type="project" value="InterPro"/>
</dbReference>
<dbReference type="Pfam" id="PF00072">
    <property type="entry name" value="Response_reg"/>
    <property type="match status" value="1"/>
</dbReference>
<dbReference type="Gene3D" id="3.40.50.2300">
    <property type="match status" value="1"/>
</dbReference>
<dbReference type="Proteomes" id="UP000237839">
    <property type="component" value="Unassembled WGS sequence"/>
</dbReference>
<dbReference type="PANTHER" id="PTHR45339:SF3">
    <property type="entry name" value="HISTIDINE KINASE"/>
    <property type="match status" value="1"/>
</dbReference>